<dbReference type="SUPFAM" id="SSF46689">
    <property type="entry name" value="Homeodomain-like"/>
    <property type="match status" value="1"/>
</dbReference>
<sequence length="175" mass="19686">MCRAGARWQSTNFPKEVRCANTPRYRQALSTAGGHPAFGRIPAAPGMSQWTPDEKTELVRLVCDARLESGSVDWARLQARYPGRTVLQVQQTYQNMTRKDSLGRTCRVWKAKHLLAVQGACVGGPIDWLRLRQSLPAFAMQDIIAKVRQVRREGSDPGELGPPQELLRLLRHVLE</sequence>
<dbReference type="Gene3D" id="1.10.10.60">
    <property type="entry name" value="Homeodomain-like"/>
    <property type="match status" value="1"/>
</dbReference>
<dbReference type="InterPro" id="IPR001005">
    <property type="entry name" value="SANT/Myb"/>
</dbReference>
<dbReference type="CDD" id="cd00167">
    <property type="entry name" value="SANT"/>
    <property type="match status" value="1"/>
</dbReference>
<name>V6LKK4_9EUKA</name>
<dbReference type="EMBL" id="KI546122">
    <property type="protein sequence ID" value="EST44256.1"/>
    <property type="molecule type" value="Genomic_DNA"/>
</dbReference>
<gene>
    <name evidence="1" type="ORF">SS50377_15918</name>
</gene>
<dbReference type="VEuPathDB" id="GiardiaDB:SS50377_24191"/>
<proteinExistence type="predicted"/>
<accession>V6LKK4</accession>
<evidence type="ECO:0000313" key="1">
    <source>
        <dbReference type="EMBL" id="EST44256.1"/>
    </source>
</evidence>
<protein>
    <recommendedName>
        <fullName evidence="2">Myb-like domain-containing protein</fullName>
    </recommendedName>
</protein>
<evidence type="ECO:0008006" key="2">
    <source>
        <dbReference type="Google" id="ProtNLM"/>
    </source>
</evidence>
<dbReference type="InterPro" id="IPR009057">
    <property type="entry name" value="Homeodomain-like_sf"/>
</dbReference>
<organism evidence="1">
    <name type="scientific">Spironucleus salmonicida</name>
    <dbReference type="NCBI Taxonomy" id="348837"/>
    <lineage>
        <taxon>Eukaryota</taxon>
        <taxon>Metamonada</taxon>
        <taxon>Diplomonadida</taxon>
        <taxon>Hexamitidae</taxon>
        <taxon>Hexamitinae</taxon>
        <taxon>Spironucleus</taxon>
    </lineage>
</organism>
<dbReference type="AlphaFoldDB" id="V6LKK4"/>
<reference evidence="1" key="1">
    <citation type="journal article" date="2014" name="PLoS Genet.">
        <title>The Genome of Spironucleus salmonicida Highlights a Fish Pathogen Adapted to Fluctuating Environments.</title>
        <authorList>
            <person name="Xu F."/>
            <person name="Jerlstrom-Hultqvist J."/>
            <person name="Einarsson E."/>
            <person name="Astvaldsson A."/>
            <person name="Svard S.G."/>
            <person name="Andersson J.O."/>
        </authorList>
    </citation>
    <scope>NUCLEOTIDE SEQUENCE</scope>
</reference>